<accession>A0ABY9CJT8</accession>
<evidence type="ECO:0000256" key="8">
    <source>
        <dbReference type="ARBA" id="ARBA00023180"/>
    </source>
</evidence>
<dbReference type="SUPFAM" id="SSF52047">
    <property type="entry name" value="RNI-like"/>
    <property type="match status" value="1"/>
</dbReference>
<feature type="domain" description="Disease resistance R13L4/SHOC-2-like LRR" evidence="9">
    <location>
        <begin position="11"/>
        <end position="231"/>
    </location>
</feature>
<name>A0ABY9CJT8_VITVI</name>
<dbReference type="Pfam" id="PF23598">
    <property type="entry name" value="LRR_14"/>
    <property type="match status" value="1"/>
</dbReference>
<dbReference type="InterPro" id="IPR001611">
    <property type="entry name" value="Leu-rich_rpt"/>
</dbReference>
<evidence type="ECO:0000256" key="6">
    <source>
        <dbReference type="ARBA" id="ARBA00023136"/>
    </source>
</evidence>
<dbReference type="InterPro" id="IPR032675">
    <property type="entry name" value="LRR_dom_sf"/>
</dbReference>
<evidence type="ECO:0000259" key="9">
    <source>
        <dbReference type="Pfam" id="PF23598"/>
    </source>
</evidence>
<dbReference type="EMBL" id="CP126656">
    <property type="protein sequence ID" value="WJZ95433.1"/>
    <property type="molecule type" value="Genomic_DNA"/>
</dbReference>
<dbReference type="InterPro" id="IPR055414">
    <property type="entry name" value="LRR_R13L4/SHOC2-like"/>
</dbReference>
<evidence type="ECO:0000256" key="4">
    <source>
        <dbReference type="ARBA" id="ARBA00022737"/>
    </source>
</evidence>
<reference evidence="10 11" key="1">
    <citation type="journal article" date="2023" name="Hortic Res">
        <title>The complete reference genome for grapevine (Vitis vinifera L.) genetics and breeding.</title>
        <authorList>
            <person name="Shi X."/>
            <person name="Cao S."/>
            <person name="Wang X."/>
            <person name="Huang S."/>
            <person name="Wang Y."/>
            <person name="Liu Z."/>
            <person name="Liu W."/>
            <person name="Leng X."/>
            <person name="Peng Y."/>
            <person name="Wang N."/>
            <person name="Wang Y."/>
            <person name="Ma Z."/>
            <person name="Xu X."/>
            <person name="Zhang F."/>
            <person name="Xue H."/>
            <person name="Zhong H."/>
            <person name="Wang Y."/>
            <person name="Zhang K."/>
            <person name="Velt A."/>
            <person name="Avia K."/>
            <person name="Holtgrawe D."/>
            <person name="Grimplet J."/>
            <person name="Matus J.T."/>
            <person name="Ware D."/>
            <person name="Wu X."/>
            <person name="Wang H."/>
            <person name="Liu C."/>
            <person name="Fang Y."/>
            <person name="Rustenholz C."/>
            <person name="Cheng Z."/>
            <person name="Xiao H."/>
            <person name="Zhou Y."/>
        </authorList>
    </citation>
    <scope>NUCLEOTIDE SEQUENCE [LARGE SCALE GENOMIC DNA]</scope>
    <source>
        <strain evidence="11">cv. Pinot noir / PN40024</strain>
        <tissue evidence="10">Leaf</tissue>
    </source>
</reference>
<keyword evidence="7" id="KW-0675">Receptor</keyword>
<dbReference type="InterPro" id="IPR046956">
    <property type="entry name" value="RLP23-like"/>
</dbReference>
<evidence type="ECO:0000256" key="1">
    <source>
        <dbReference type="ARBA" id="ARBA00004479"/>
    </source>
</evidence>
<evidence type="ECO:0000256" key="3">
    <source>
        <dbReference type="ARBA" id="ARBA00022729"/>
    </source>
</evidence>
<dbReference type="PANTHER" id="PTHR48063:SF16">
    <property type="entry name" value="LRR RECEPTOR-LIKE SERINE_THREONINE-PROTEIN KINASE GSO1"/>
    <property type="match status" value="1"/>
</dbReference>
<evidence type="ECO:0000313" key="10">
    <source>
        <dbReference type="EMBL" id="WJZ95433.1"/>
    </source>
</evidence>
<keyword evidence="3" id="KW-0732">Signal</keyword>
<dbReference type="Proteomes" id="UP001227230">
    <property type="component" value="Chromosome 9"/>
</dbReference>
<dbReference type="PANTHER" id="PTHR48063">
    <property type="entry name" value="LRR RECEPTOR-LIKE KINASE"/>
    <property type="match status" value="1"/>
</dbReference>
<sequence length="352" mass="39996">MNLSGEIRPSLIELKYLIYLNLSGNSFEHISIPKFFGSLKNLQYLNLSNCGLWGAIPPTLGNLSNLQFLDLSSHEFQLFVKDLEWMTSLVSLRHLKMNYVNLSMVGSHWVEALNKLPFFTELHLQQCGLSSPISFLSSINFSSLLVISIGYNSFRSKFPIWLINLSSLVYIDVSSNKLYGHISPGLGELPNLQHFDLSWKKNLIGSCSQLNFCNLKHLDLASNTLTRTFPEFVKDIKNCSSEDPLLELSYLDLSEKQLVGGLPKRLNQMEKLMHLDLYNNKLQGPILASFGTFKNLNEMWLGLNELNGSLPVSFGQLFEFVLLDVFGNHLTKILSEEHFSKLGKLKILWMEV</sequence>
<dbReference type="Gene3D" id="3.80.10.10">
    <property type="entry name" value="Ribonuclease Inhibitor"/>
    <property type="match status" value="3"/>
</dbReference>
<keyword evidence="6" id="KW-0472">Membrane</keyword>
<proteinExistence type="predicted"/>
<keyword evidence="8" id="KW-0325">Glycoprotein</keyword>
<gene>
    <name evidence="10" type="ORF">VitviT2T_014204</name>
</gene>
<keyword evidence="11" id="KW-1185">Reference proteome</keyword>
<comment type="subcellular location">
    <subcellularLocation>
        <location evidence="1">Membrane</location>
        <topology evidence="1">Single-pass type I membrane protein</topology>
    </subcellularLocation>
</comment>
<evidence type="ECO:0000313" key="11">
    <source>
        <dbReference type="Proteomes" id="UP001227230"/>
    </source>
</evidence>
<organism evidence="10 11">
    <name type="scientific">Vitis vinifera</name>
    <name type="common">Grape</name>
    <dbReference type="NCBI Taxonomy" id="29760"/>
    <lineage>
        <taxon>Eukaryota</taxon>
        <taxon>Viridiplantae</taxon>
        <taxon>Streptophyta</taxon>
        <taxon>Embryophyta</taxon>
        <taxon>Tracheophyta</taxon>
        <taxon>Spermatophyta</taxon>
        <taxon>Magnoliopsida</taxon>
        <taxon>eudicotyledons</taxon>
        <taxon>Gunneridae</taxon>
        <taxon>Pentapetalae</taxon>
        <taxon>rosids</taxon>
        <taxon>Vitales</taxon>
        <taxon>Vitaceae</taxon>
        <taxon>Viteae</taxon>
        <taxon>Vitis</taxon>
    </lineage>
</organism>
<keyword evidence="2" id="KW-0812">Transmembrane</keyword>
<protein>
    <recommendedName>
        <fullName evidence="9">Disease resistance R13L4/SHOC-2-like LRR domain-containing protein</fullName>
    </recommendedName>
</protein>
<dbReference type="Pfam" id="PF00560">
    <property type="entry name" value="LRR_1"/>
    <property type="match status" value="1"/>
</dbReference>
<evidence type="ECO:0000256" key="5">
    <source>
        <dbReference type="ARBA" id="ARBA00022989"/>
    </source>
</evidence>
<keyword evidence="4" id="KW-0677">Repeat</keyword>
<evidence type="ECO:0000256" key="2">
    <source>
        <dbReference type="ARBA" id="ARBA00022692"/>
    </source>
</evidence>
<keyword evidence="5" id="KW-1133">Transmembrane helix</keyword>
<dbReference type="SUPFAM" id="SSF52058">
    <property type="entry name" value="L domain-like"/>
    <property type="match status" value="1"/>
</dbReference>
<evidence type="ECO:0000256" key="7">
    <source>
        <dbReference type="ARBA" id="ARBA00023170"/>
    </source>
</evidence>